<dbReference type="GeneID" id="86055298"/>
<evidence type="ECO:0000313" key="2">
    <source>
        <dbReference type="Proteomes" id="UP000436047"/>
    </source>
</evidence>
<sequence length="85" mass="9143">MRKPKSAPKYPNLVAEMSRTGVEIQDLCQATGKSKSSIYDYMRGVGNGDFTIADAFAIQEAYFPGMTIAYLFSKTPEPGAAVATA</sequence>
<dbReference type="EMBL" id="VUMI01000038">
    <property type="protein sequence ID" value="MSS90456.1"/>
    <property type="molecule type" value="Genomic_DNA"/>
</dbReference>
<accession>A0A6N7W5D3</accession>
<keyword evidence="2" id="KW-1185">Reference proteome</keyword>
<dbReference type="AlphaFoldDB" id="A0A6N7W5D3"/>
<gene>
    <name evidence="1" type="ORF">FYJ45_19880</name>
</gene>
<proteinExistence type="predicted"/>
<protein>
    <recommendedName>
        <fullName evidence="3">XRE family transcriptional regulator</fullName>
    </recommendedName>
</protein>
<evidence type="ECO:0000313" key="1">
    <source>
        <dbReference type="EMBL" id="MSS90456.1"/>
    </source>
</evidence>
<reference evidence="1 2" key="1">
    <citation type="submission" date="2019-08" db="EMBL/GenBank/DDBJ databases">
        <title>In-depth cultivation of the pig gut microbiome towards novel bacterial diversity and tailored functional studies.</title>
        <authorList>
            <person name="Wylensek D."/>
            <person name="Hitch T.C.A."/>
            <person name="Clavel T."/>
        </authorList>
    </citation>
    <scope>NUCLEOTIDE SEQUENCE [LARGE SCALE GENOMIC DNA]</scope>
    <source>
        <strain evidence="1 2">WCA-389-WT-23B</strain>
    </source>
</reference>
<organism evidence="1 2">
    <name type="scientific">Eisenbergiella porci</name>
    <dbReference type="NCBI Taxonomy" id="2652274"/>
    <lineage>
        <taxon>Bacteria</taxon>
        <taxon>Bacillati</taxon>
        <taxon>Bacillota</taxon>
        <taxon>Clostridia</taxon>
        <taxon>Lachnospirales</taxon>
        <taxon>Lachnospiraceae</taxon>
        <taxon>Eisenbergiella</taxon>
    </lineage>
</organism>
<evidence type="ECO:0008006" key="3">
    <source>
        <dbReference type="Google" id="ProtNLM"/>
    </source>
</evidence>
<name>A0A6N7W5D3_9FIRM</name>
<dbReference type="RefSeq" id="WP_154466944.1">
    <property type="nucleotide sequence ID" value="NZ_VUMI01000038.1"/>
</dbReference>
<dbReference type="Proteomes" id="UP000436047">
    <property type="component" value="Unassembled WGS sequence"/>
</dbReference>
<comment type="caution">
    <text evidence="1">The sequence shown here is derived from an EMBL/GenBank/DDBJ whole genome shotgun (WGS) entry which is preliminary data.</text>
</comment>